<gene>
    <name evidence="2" type="ORF">SAMN05421680_11971</name>
    <name evidence="1" type="ORF">Xmau_03867</name>
</gene>
<protein>
    <submittedName>
        <fullName evidence="2">Uncharacterized protein</fullName>
    </submittedName>
</protein>
<evidence type="ECO:0000313" key="4">
    <source>
        <dbReference type="Proteomes" id="UP000224607"/>
    </source>
</evidence>
<reference evidence="1 4" key="3">
    <citation type="journal article" date="2017" name="Nat. Microbiol.">
        <title>Natural product diversity associated with the nematode symbionts Photorhabdus and Xenorhabdus.</title>
        <authorList>
            <person name="Tobias N.J."/>
            <person name="Wolff H."/>
            <person name="Djahanschiri B."/>
            <person name="Grundmann F."/>
            <person name="Kronenwerth M."/>
            <person name="Shi Y.M."/>
            <person name="Simonyi S."/>
            <person name="Grun P."/>
            <person name="Shapiro-Ilan D."/>
            <person name="Pidot S.J."/>
            <person name="Stinear T.P."/>
            <person name="Ebersberger I."/>
            <person name="Bode H.B."/>
        </authorList>
    </citation>
    <scope>NUCLEOTIDE SEQUENCE [LARGE SCALE GENOMIC DNA]</scope>
    <source>
        <strain evidence="1 4">DSM 17908</strain>
    </source>
</reference>
<evidence type="ECO:0000313" key="3">
    <source>
        <dbReference type="Proteomes" id="UP000198919"/>
    </source>
</evidence>
<dbReference type="EMBL" id="FORG01000019">
    <property type="protein sequence ID" value="SFJ90862.1"/>
    <property type="molecule type" value="Genomic_DNA"/>
</dbReference>
<dbReference type="Proteomes" id="UP000224607">
    <property type="component" value="Unassembled WGS sequence"/>
</dbReference>
<organism evidence="2 3">
    <name type="scientific">Xenorhabdus mauleonii</name>
    <dbReference type="NCBI Taxonomy" id="351675"/>
    <lineage>
        <taxon>Bacteria</taxon>
        <taxon>Pseudomonadati</taxon>
        <taxon>Pseudomonadota</taxon>
        <taxon>Gammaproteobacteria</taxon>
        <taxon>Enterobacterales</taxon>
        <taxon>Morganellaceae</taxon>
        <taxon>Xenorhabdus</taxon>
    </lineage>
</organism>
<name>A0A1I3V6T3_9GAMM</name>
<accession>A0A1I3V6T3</accession>
<evidence type="ECO:0000313" key="1">
    <source>
        <dbReference type="EMBL" id="PHM37649.1"/>
    </source>
</evidence>
<dbReference type="RefSeq" id="WP_169924778.1">
    <property type="nucleotide sequence ID" value="NZ_CAWNQB010000013.1"/>
</dbReference>
<evidence type="ECO:0000313" key="2">
    <source>
        <dbReference type="EMBL" id="SFJ90862.1"/>
    </source>
</evidence>
<reference evidence="2" key="1">
    <citation type="submission" date="2016-10" db="EMBL/GenBank/DDBJ databases">
        <authorList>
            <person name="de Groot N.N."/>
        </authorList>
    </citation>
    <scope>NUCLEOTIDE SEQUENCE [LARGE SCALE GENOMIC DNA]</scope>
    <source>
        <strain evidence="2">DSM 17908</strain>
    </source>
</reference>
<dbReference type="Proteomes" id="UP000198919">
    <property type="component" value="Unassembled WGS sequence"/>
</dbReference>
<dbReference type="AlphaFoldDB" id="A0A1I3V6T3"/>
<sequence length="53" mass="6292">MNIFKVYFLGKNFEGDTVELVQHVEAKDKDSALSQWEEKNKDKGYWFVHVSQK</sequence>
<dbReference type="EMBL" id="NITY01000020">
    <property type="protein sequence ID" value="PHM37649.1"/>
    <property type="molecule type" value="Genomic_DNA"/>
</dbReference>
<proteinExistence type="predicted"/>
<reference evidence="3" key="2">
    <citation type="submission" date="2016-10" db="EMBL/GenBank/DDBJ databases">
        <authorList>
            <person name="Varghese N."/>
            <person name="Submissions S."/>
        </authorList>
    </citation>
    <scope>NUCLEOTIDE SEQUENCE [LARGE SCALE GENOMIC DNA]</scope>
    <source>
        <strain evidence="3">DSM 17908</strain>
    </source>
</reference>
<keyword evidence="4" id="KW-1185">Reference proteome</keyword>